<protein>
    <submittedName>
        <fullName evidence="1">Uncharacterized protein</fullName>
    </submittedName>
</protein>
<keyword evidence="2" id="KW-1185">Reference proteome</keyword>
<dbReference type="AlphaFoldDB" id="A0A7G3UB62"/>
<organism evidence="1 2">
    <name type="scientific">Streptomyces tsukubensis (strain DSM 42081 / NBRC 108919 / NRRL 18488 / 9993)</name>
    <dbReference type="NCBI Taxonomy" id="1114943"/>
    <lineage>
        <taxon>Bacteria</taxon>
        <taxon>Bacillati</taxon>
        <taxon>Actinomycetota</taxon>
        <taxon>Actinomycetes</taxon>
        <taxon>Kitasatosporales</taxon>
        <taxon>Streptomycetaceae</taxon>
        <taxon>Streptomyces</taxon>
    </lineage>
</organism>
<evidence type="ECO:0000313" key="1">
    <source>
        <dbReference type="EMBL" id="QKM66360.1"/>
    </source>
</evidence>
<dbReference type="Proteomes" id="UP000005940">
    <property type="component" value="Chromosome"/>
</dbReference>
<evidence type="ECO:0000313" key="2">
    <source>
        <dbReference type="Proteomes" id="UP000005940"/>
    </source>
</evidence>
<reference evidence="1 2" key="1">
    <citation type="journal article" date="2012" name="J. Bacteriol.">
        <title>Draft genome of Streptomyces tsukubaensis NRRL 18488, the producer of the clinically important immunosuppressant tacrolimus (FK506).</title>
        <authorList>
            <person name="Barreiro C."/>
            <person name="Prieto C."/>
            <person name="Sola-Landa A."/>
            <person name="Solera E."/>
            <person name="Martinez-Castro M."/>
            <person name="Perez-Redondo R."/>
            <person name="Garcia-Estrada C."/>
            <person name="Aparicio J.F."/>
            <person name="Fernandez-Martinez L.T."/>
            <person name="Santos-Aberturas J."/>
            <person name="Salehi-Najafabadi Z."/>
            <person name="Rodriguez-Garcia A."/>
            <person name="Tauch A."/>
            <person name="Martin J.F."/>
        </authorList>
    </citation>
    <scope>NUCLEOTIDE SEQUENCE [LARGE SCALE GENOMIC DNA]</scope>
    <source>
        <strain evidence="2">DSM 42081 / NBRC 108919 / NRRL 18488 / 9993</strain>
    </source>
</reference>
<accession>A0A7G3UB62</accession>
<name>A0A7G3UB62_STRT9</name>
<dbReference type="EMBL" id="CP029159">
    <property type="protein sequence ID" value="QKM66360.1"/>
    <property type="molecule type" value="Genomic_DNA"/>
</dbReference>
<proteinExistence type="predicted"/>
<sequence>MAAQMISEGEENCGVVERRLVFADVAYQYSVEPSRGAPFVVTLLHGTPDDRTRAMEFVRTEQSSARDITLLGADGSVQAAVQPAEPMATWTGTGFSTEFETFLRASFPPAADRVDGMDPTPLAPLLLLRTHRGVHAHTEVLLCARVRSIGTLFARVGGFDHPAAATEAELIPSALSFADVLKDRIRIEGNAYTTYEQGTEIEQKITLSDEVAIWSLTMGLWTSIEQGEFSEFITDPGYELTRWHFVQENFEIIGPAEEVGHMAFQENPDGKYQLKHKRFREDSLRRTEMFRKGIDVPERDFEGFLAREYPELKFRRLPSFRRTRFDINVQSVLTGHYFGIETDEVTVETDSGRHKLRQVEIEYLETRWHEGMNAASIDTDLEKLTVLVEDHLAAVGITARRNHYSKLSFLRDCLNGTAAQPTGS</sequence>
<gene>
    <name evidence="1" type="ORF">STSU_003470</name>
</gene>